<keyword evidence="3" id="KW-1185">Reference proteome</keyword>
<proteinExistence type="predicted"/>
<feature type="transmembrane region" description="Helical" evidence="1">
    <location>
        <begin position="81"/>
        <end position="103"/>
    </location>
</feature>
<accession>A0ABV1J4Y3</accession>
<protein>
    <submittedName>
        <fullName evidence="2">5-bromo-4-chloroindolyl phosphate hydrolysis family protein</fullName>
    </submittedName>
</protein>
<dbReference type="Pfam" id="PF10112">
    <property type="entry name" value="Halogen_Hydrol"/>
    <property type="match status" value="1"/>
</dbReference>
<dbReference type="EMBL" id="JBBNPS010000005">
    <property type="protein sequence ID" value="MEQ3353255.1"/>
    <property type="molecule type" value="Genomic_DNA"/>
</dbReference>
<evidence type="ECO:0000313" key="3">
    <source>
        <dbReference type="Proteomes" id="UP001481872"/>
    </source>
</evidence>
<name>A0ABV1J4Y3_9FIRM</name>
<comment type="caution">
    <text evidence="2">The sequence shown here is derived from an EMBL/GenBank/DDBJ whole genome shotgun (WGS) entry which is preliminary data.</text>
</comment>
<gene>
    <name evidence="2" type="ORF">AAA081_02925</name>
</gene>
<keyword evidence="1" id="KW-0812">Transmembrane</keyword>
<evidence type="ECO:0000256" key="1">
    <source>
        <dbReference type="SAM" id="Phobius"/>
    </source>
</evidence>
<keyword evidence="1" id="KW-0472">Membrane</keyword>
<organism evidence="2 3">
    <name type="scientific">Aedoeadaptatus acetigenes</name>
    <dbReference type="NCBI Taxonomy" id="2981723"/>
    <lineage>
        <taxon>Bacteria</taxon>
        <taxon>Bacillati</taxon>
        <taxon>Bacillota</taxon>
        <taxon>Tissierellia</taxon>
        <taxon>Tissierellales</taxon>
        <taxon>Peptoniphilaceae</taxon>
        <taxon>Aedoeadaptatus</taxon>
    </lineage>
</organism>
<sequence length="381" mass="42960">MKDKNAIEKFVDRAMEDDDFQDVADVIEKSVESAIHYSKMGAGALMRGVKKGFGPKEPVRLPVNRDPAKVKQKVTAPNTWFWLRNAAGLSALGSFVCALMVFIDDIAYGVFSSDTIAAFLFLLISAVVFAAGTVVSQRNMILARDFFRIRREIQDQSVLATEDLVTALNKPQQTVAAEINHMIRKDYLPQARLVEGGDLLLIDHAAYKAYKDNYMGRTVPVKENVPEIEETEAPTDDDRATAMEDYEKTLNEQRDRAHDGVLKDKISALLKLLDAIRHAVNTDPGRVESLNKFVDYYTPTTIKLIERYLQFESSSVITDSIKNTMDDILRSLDKVIDGYEKLLDTLYKDDLLDLNAEMDVMETVMKQDGLIEESEGDEFHE</sequence>
<feature type="transmembrane region" description="Helical" evidence="1">
    <location>
        <begin position="115"/>
        <end position="135"/>
    </location>
</feature>
<reference evidence="2 3" key="1">
    <citation type="submission" date="2024-04" db="EMBL/GenBank/DDBJ databases">
        <title>Human intestinal bacterial collection.</title>
        <authorList>
            <person name="Pauvert C."/>
            <person name="Hitch T.C.A."/>
            <person name="Clavel T."/>
        </authorList>
    </citation>
    <scope>NUCLEOTIDE SEQUENCE [LARGE SCALE GENOMIC DNA]</scope>
    <source>
        <strain evidence="2 3">CLA-SR-H026</strain>
    </source>
</reference>
<dbReference type="Proteomes" id="UP001481872">
    <property type="component" value="Unassembled WGS sequence"/>
</dbReference>
<keyword evidence="1" id="KW-1133">Transmembrane helix</keyword>
<evidence type="ECO:0000313" key="2">
    <source>
        <dbReference type="EMBL" id="MEQ3353255.1"/>
    </source>
</evidence>
<dbReference type="RefSeq" id="WP_349053628.1">
    <property type="nucleotide sequence ID" value="NZ_JBBNPS010000005.1"/>
</dbReference>
<dbReference type="InterPro" id="IPR018770">
    <property type="entry name" value="ChloroindolylP_hydrolase"/>
</dbReference>